<reference evidence="7" key="1">
    <citation type="submission" date="2016-06" db="EMBL/GenBank/DDBJ databases">
        <authorList>
            <person name="Varghese N."/>
            <person name="Submissions Spin"/>
        </authorList>
    </citation>
    <scope>NUCLEOTIDE SEQUENCE [LARGE SCALE GENOMIC DNA]</scope>
    <source>
        <strain evidence="7">DSM 43168</strain>
    </source>
</reference>
<dbReference type="GO" id="GO:0000976">
    <property type="term" value="F:transcription cis-regulatory region binding"/>
    <property type="evidence" value="ECO:0007669"/>
    <property type="project" value="TreeGrafter"/>
</dbReference>
<protein>
    <submittedName>
        <fullName evidence="6">Transcriptional regulator, TetR family</fullName>
    </submittedName>
</protein>
<evidence type="ECO:0000256" key="3">
    <source>
        <dbReference type="ARBA" id="ARBA00023163"/>
    </source>
</evidence>
<organism evidence="6 7">
    <name type="scientific">Micromonospora carbonacea</name>
    <dbReference type="NCBI Taxonomy" id="47853"/>
    <lineage>
        <taxon>Bacteria</taxon>
        <taxon>Bacillati</taxon>
        <taxon>Actinomycetota</taxon>
        <taxon>Actinomycetes</taxon>
        <taxon>Micromonosporales</taxon>
        <taxon>Micromonosporaceae</taxon>
        <taxon>Micromonospora</taxon>
    </lineage>
</organism>
<dbReference type="SUPFAM" id="SSF48498">
    <property type="entry name" value="Tetracyclin repressor-like, C-terminal domain"/>
    <property type="match status" value="1"/>
</dbReference>
<keyword evidence="2 4" id="KW-0238">DNA-binding</keyword>
<dbReference type="PROSITE" id="PS50977">
    <property type="entry name" value="HTH_TETR_2"/>
    <property type="match status" value="1"/>
</dbReference>
<dbReference type="PANTHER" id="PTHR30055:SF234">
    <property type="entry name" value="HTH-TYPE TRANSCRIPTIONAL REGULATOR BETI"/>
    <property type="match status" value="1"/>
</dbReference>
<evidence type="ECO:0000259" key="5">
    <source>
        <dbReference type="PROSITE" id="PS50977"/>
    </source>
</evidence>
<dbReference type="Gene3D" id="1.10.357.10">
    <property type="entry name" value="Tetracycline Repressor, domain 2"/>
    <property type="match status" value="1"/>
</dbReference>
<evidence type="ECO:0000256" key="1">
    <source>
        <dbReference type="ARBA" id="ARBA00023015"/>
    </source>
</evidence>
<keyword evidence="1" id="KW-0805">Transcription regulation</keyword>
<proteinExistence type="predicted"/>
<dbReference type="InterPro" id="IPR050109">
    <property type="entry name" value="HTH-type_TetR-like_transc_reg"/>
</dbReference>
<dbReference type="SUPFAM" id="SSF46689">
    <property type="entry name" value="Homeodomain-like"/>
    <property type="match status" value="1"/>
</dbReference>
<dbReference type="InterPro" id="IPR036271">
    <property type="entry name" value="Tet_transcr_reg_TetR-rel_C_sf"/>
</dbReference>
<dbReference type="InterPro" id="IPR009057">
    <property type="entry name" value="Homeodomain-like_sf"/>
</dbReference>
<evidence type="ECO:0000313" key="6">
    <source>
        <dbReference type="EMBL" id="SCF38272.1"/>
    </source>
</evidence>
<keyword evidence="7" id="KW-1185">Reference proteome</keyword>
<dbReference type="InterPro" id="IPR001647">
    <property type="entry name" value="HTH_TetR"/>
</dbReference>
<dbReference type="AlphaFoldDB" id="A0A1C4ZZ37"/>
<evidence type="ECO:0000313" key="7">
    <source>
        <dbReference type="Proteomes" id="UP000183585"/>
    </source>
</evidence>
<keyword evidence="3" id="KW-0804">Transcription</keyword>
<accession>A0A1C4ZZ37</accession>
<dbReference type="GO" id="GO:0003700">
    <property type="term" value="F:DNA-binding transcription factor activity"/>
    <property type="evidence" value="ECO:0007669"/>
    <property type="project" value="TreeGrafter"/>
</dbReference>
<name>A0A1C4ZZ37_9ACTN</name>
<dbReference type="PANTHER" id="PTHR30055">
    <property type="entry name" value="HTH-TYPE TRANSCRIPTIONAL REGULATOR RUTR"/>
    <property type="match status" value="1"/>
</dbReference>
<dbReference type="Pfam" id="PF00440">
    <property type="entry name" value="TetR_N"/>
    <property type="match status" value="1"/>
</dbReference>
<feature type="domain" description="HTH tetR-type" evidence="5">
    <location>
        <begin position="28"/>
        <end position="87"/>
    </location>
</feature>
<gene>
    <name evidence="6" type="ORF">GA0070563_110201</name>
</gene>
<sequence length="234" mass="25734">MASWLHLCDRESVTSRTPTEKPLRADAARNRNAIITAARHAFAEQGLQVPLDEIARRAGVGEATLHRRFPDRESLIAAAFTDKMTDYADAAAQALADPDPWAGFCGYVRRVCAMQSGDRGFADLLTLTFAATNPAIEDLEGRRAGAYRDWVTVVRRAKTSGQLRADFHPDDMILLLMANAGVVAATVGTAPDAWQRIVEYLLQAFTTEHARELPTPPPREALLRAMHRSQQAVV</sequence>
<feature type="DNA-binding region" description="H-T-H motif" evidence="4">
    <location>
        <begin position="50"/>
        <end position="69"/>
    </location>
</feature>
<dbReference type="EMBL" id="FMCT01000010">
    <property type="protein sequence ID" value="SCF38272.1"/>
    <property type="molecule type" value="Genomic_DNA"/>
</dbReference>
<evidence type="ECO:0000256" key="2">
    <source>
        <dbReference type="ARBA" id="ARBA00023125"/>
    </source>
</evidence>
<dbReference type="PRINTS" id="PR00455">
    <property type="entry name" value="HTHTETR"/>
</dbReference>
<evidence type="ECO:0000256" key="4">
    <source>
        <dbReference type="PROSITE-ProRule" id="PRU00335"/>
    </source>
</evidence>
<dbReference type="Proteomes" id="UP000183585">
    <property type="component" value="Unassembled WGS sequence"/>
</dbReference>